<gene>
    <name evidence="4" type="ORF">CHK_1964</name>
</gene>
<evidence type="ECO:0000256" key="2">
    <source>
        <dbReference type="SAM" id="MobiDB-lite"/>
    </source>
</evidence>
<dbReference type="InterPro" id="IPR038610">
    <property type="entry name" value="FliK-like_C_sf"/>
</dbReference>
<dbReference type="Proteomes" id="UP000034076">
    <property type="component" value="Unassembled WGS sequence"/>
</dbReference>
<dbReference type="InterPro" id="IPR021136">
    <property type="entry name" value="Flagellar_hook_control-like_C"/>
</dbReference>
<dbReference type="Gene3D" id="3.30.750.140">
    <property type="match status" value="1"/>
</dbReference>
<dbReference type="STRING" id="270498.CHK_1964"/>
<name>A0A0M2NEA5_9FIRM</name>
<dbReference type="EMBL" id="LAYJ01000105">
    <property type="protein sequence ID" value="KKI50498.1"/>
    <property type="molecule type" value="Genomic_DNA"/>
</dbReference>
<reference evidence="4 5" key="1">
    <citation type="submission" date="2015-04" db="EMBL/GenBank/DDBJ databases">
        <title>Draft genome sequence of bacteremic isolate Catabacter hongkongensis type strain HKU16T.</title>
        <authorList>
            <person name="Lau S.K."/>
            <person name="Teng J.L."/>
            <person name="Huang Y."/>
            <person name="Curreem S.O."/>
            <person name="Tsui S.K."/>
            <person name="Woo P.C."/>
        </authorList>
    </citation>
    <scope>NUCLEOTIDE SEQUENCE [LARGE SCALE GENOMIC DNA]</scope>
    <source>
        <strain evidence="4 5">HKU16</strain>
    </source>
</reference>
<evidence type="ECO:0000313" key="4">
    <source>
        <dbReference type="EMBL" id="KKI50498.1"/>
    </source>
</evidence>
<keyword evidence="5" id="KW-1185">Reference proteome</keyword>
<dbReference type="OrthoDB" id="10004718at2"/>
<dbReference type="Pfam" id="PF02120">
    <property type="entry name" value="Flg_hook"/>
    <property type="match status" value="1"/>
</dbReference>
<proteinExistence type="predicted"/>
<accession>A0A0M2NEA5</accession>
<feature type="region of interest" description="Disordered" evidence="2">
    <location>
        <begin position="1"/>
        <end position="24"/>
    </location>
</feature>
<dbReference type="AlphaFoldDB" id="A0A0M2NEA5"/>
<keyword evidence="1" id="KW-0175">Coiled coil</keyword>
<comment type="caution">
    <text evidence="4">The sequence shown here is derived from an EMBL/GenBank/DDBJ whole genome shotgun (WGS) entry which is preliminary data.</text>
</comment>
<evidence type="ECO:0000256" key="1">
    <source>
        <dbReference type="SAM" id="Coils"/>
    </source>
</evidence>
<evidence type="ECO:0000313" key="5">
    <source>
        <dbReference type="Proteomes" id="UP000034076"/>
    </source>
</evidence>
<evidence type="ECO:0000259" key="3">
    <source>
        <dbReference type="Pfam" id="PF02120"/>
    </source>
</evidence>
<feature type="coiled-coil region" evidence="1">
    <location>
        <begin position="386"/>
        <end position="413"/>
    </location>
</feature>
<protein>
    <submittedName>
        <fullName evidence="4">Rhoptry protein</fullName>
    </submittedName>
</protein>
<organism evidence="4 5">
    <name type="scientific">Christensenella hongkongensis</name>
    <dbReference type="NCBI Taxonomy" id="270498"/>
    <lineage>
        <taxon>Bacteria</taxon>
        <taxon>Bacillati</taxon>
        <taxon>Bacillota</taxon>
        <taxon>Clostridia</taxon>
        <taxon>Christensenellales</taxon>
        <taxon>Christensenellaceae</taxon>
        <taxon>Christensenella</taxon>
    </lineage>
</organism>
<feature type="region of interest" description="Disordered" evidence="2">
    <location>
        <begin position="289"/>
        <end position="359"/>
    </location>
</feature>
<sequence>MQISGMMQVSPAGNGNKPGIGGGLSAFERLAPGQSTQAQVVEVSEGKLTLKTATGDLVQADFPKDSGIVPGDVLELTLVTKGEGQMQLRLTAINGQTVNLEANEMQVYLMNMGVQPSESNTKAAQFLLDRNVFPTAAKISTLLKIAEQFPLLEAAVAFFMAENEVPVTRQNVETLQRWFSQPQPIGDTAQELSNILEQMITSGQTVEEKPDFIESFLNRVSAQEGQAATKSIAPEALRALAQQLSGLEEGQAVAAIQKFTAAVQVTQEQKAALSAILVGAYETAKHTQAASEAQMPASEAAPQEQAGIQKQQIAEGQEQPAGRTDRQAQGSAAGRETAAATGQGVPLQEQPVQRQGGNGQAVQEAKQIIQALEKFFTPVRQDAENAAVLQQALKGQQALAENVRENAARLTGEGGYLTQKAGEMSSQIKIGAELNHFYYCQIPFETGGNKNTAELYVFERNRGKQEGERTRMTVLIALETQYMGRVESVLRTESGELTVELRVENERVERFLQEAAEQLAGELKESDFKIGGISVCRIKTPVTPLNATQALGAEAPAARVEGIDIRI</sequence>
<feature type="domain" description="Flagellar hook-length control protein-like C-terminal" evidence="3">
    <location>
        <begin position="463"/>
        <end position="535"/>
    </location>
</feature>
<dbReference type="RefSeq" id="WP_046443818.1">
    <property type="nucleotide sequence ID" value="NZ_LAYJ01000105.1"/>
</dbReference>